<proteinExistence type="predicted"/>
<dbReference type="Gene3D" id="3.10.180.10">
    <property type="entry name" value="2,3-Dihydroxybiphenyl 1,2-Dioxygenase, domain 1"/>
    <property type="match status" value="1"/>
</dbReference>
<evidence type="ECO:0000313" key="3">
    <source>
        <dbReference type="Proteomes" id="UP000091846"/>
    </source>
</evidence>
<evidence type="ECO:0000259" key="1">
    <source>
        <dbReference type="PROSITE" id="PS51819"/>
    </source>
</evidence>
<gene>
    <name evidence="2" type="ORF">A5708_07105</name>
</gene>
<dbReference type="AlphaFoldDB" id="A0A1A2YG37"/>
<dbReference type="EMBL" id="LZKI01000162">
    <property type="protein sequence ID" value="OBI37134.1"/>
    <property type="molecule type" value="Genomic_DNA"/>
</dbReference>
<dbReference type="PROSITE" id="PS51819">
    <property type="entry name" value="VOC"/>
    <property type="match status" value="1"/>
</dbReference>
<dbReference type="InterPro" id="IPR037523">
    <property type="entry name" value="VOC_core"/>
</dbReference>
<name>A0A1A2YG37_9MYCO</name>
<comment type="caution">
    <text evidence="2">The sequence shown here is derived from an EMBL/GenBank/DDBJ whole genome shotgun (WGS) entry which is preliminary data.</text>
</comment>
<dbReference type="InterPro" id="IPR029068">
    <property type="entry name" value="Glyas_Bleomycin-R_OHBP_Dase"/>
</dbReference>
<dbReference type="Proteomes" id="UP000091846">
    <property type="component" value="Unassembled WGS sequence"/>
</dbReference>
<organism evidence="2 3">
    <name type="scientific">Mycobacterium colombiense</name>
    <dbReference type="NCBI Taxonomy" id="339268"/>
    <lineage>
        <taxon>Bacteria</taxon>
        <taxon>Bacillati</taxon>
        <taxon>Actinomycetota</taxon>
        <taxon>Actinomycetes</taxon>
        <taxon>Mycobacteriales</taxon>
        <taxon>Mycobacteriaceae</taxon>
        <taxon>Mycobacterium</taxon>
        <taxon>Mycobacterium avium complex (MAC)</taxon>
    </lineage>
</organism>
<dbReference type="Pfam" id="PF13669">
    <property type="entry name" value="Glyoxalase_4"/>
    <property type="match status" value="1"/>
</dbReference>
<protein>
    <submittedName>
        <fullName evidence="2">Bleomycin resistance protein</fullName>
    </submittedName>
</protein>
<sequence>MSPADCYHFGLIVPDIDAAATGLTQLAGYQWTRPIEAAMTIATPTGETTADVAFVYSVQAPHIELVRAVPGTPWTTSPDSAAHHLGFWVDDMAAAVDRLESAGYARELEPLGDLAGTFGYYVHTSGVRIELVARKYFTDWPGFLHSMAR</sequence>
<reference evidence="2 3" key="1">
    <citation type="submission" date="2016-06" db="EMBL/GenBank/DDBJ databases">
        <authorList>
            <person name="Kjaerup R.B."/>
            <person name="Dalgaard T.S."/>
            <person name="Juul-Madsen H.R."/>
        </authorList>
    </citation>
    <scope>NUCLEOTIDE SEQUENCE [LARGE SCALE GENOMIC DNA]</scope>
    <source>
        <strain evidence="2 3">E1334</strain>
    </source>
</reference>
<dbReference type="SUPFAM" id="SSF54593">
    <property type="entry name" value="Glyoxalase/Bleomycin resistance protein/Dihydroxybiphenyl dioxygenase"/>
    <property type="match status" value="1"/>
</dbReference>
<accession>A0A1A2YG37</accession>
<evidence type="ECO:0000313" key="2">
    <source>
        <dbReference type="EMBL" id="OBI37134.1"/>
    </source>
</evidence>
<dbReference type="OrthoDB" id="5185674at2"/>
<feature type="domain" description="VOC" evidence="1">
    <location>
        <begin position="3"/>
        <end position="134"/>
    </location>
</feature>